<gene>
    <name evidence="3" type="ORF">GA0070616_4356</name>
</gene>
<dbReference type="PANTHER" id="PTHR33987:SF1">
    <property type="entry name" value="CALCINEURIN-LIKE METALLO-PHOSPHOESTERASE SUPERFAMILY PROTEIN"/>
    <property type="match status" value="1"/>
</dbReference>
<evidence type="ECO:0000256" key="1">
    <source>
        <dbReference type="SAM" id="MobiDB-lite"/>
    </source>
</evidence>
<dbReference type="OrthoDB" id="327733at2"/>
<dbReference type="Proteomes" id="UP000199699">
    <property type="component" value="Unassembled WGS sequence"/>
</dbReference>
<dbReference type="PANTHER" id="PTHR33987">
    <property type="entry name" value="CALCINEURIN-LIKE METALLO-PHOSPHOESTERASE SUPERFAMILY PROTEIN"/>
    <property type="match status" value="1"/>
</dbReference>
<keyword evidence="4" id="KW-1185">Reference proteome</keyword>
<sequence length="801" mass="85883">MPVINAWVGAVTPSSAWVRARVSGVSSVRLIVADNAGFGSPAYYGPAVPTAEGVVSIAATGLAASTQYWWQLELDGAPDAPTGRVRTHPPLGEPATITFAAIGDAGLSPASPGVGAVLNSNKQSNHPAFANVDGHDPLFTAHLGDMHYYDLGSGNHGITGGASLANYRRGYDDVLLQPNQASLYRNRQLVYIWDDHDGGPADWDTTHANKSNAAQVYRERVPHYDLPESGAIYHSFQVGRVLFVATDSRYYRSPASDPDTSSKTMLGQAQKDWLAGQLADSDAELLVVLHQIRWAQHPAEGVQSWGGYSTERAELVEMFGDYGWLDRMLMLGADTHAMGIDTGASNLWGGFPMFLVAPVDATPSPSNLSQFYDLGYSATRGQYGLVTIADIGSQIDVTCAGYINSVRWRAHTFTVLTGSEPEPPPDPGGEPVPPQTPSSIADQVRWLGCDLVTGQVIAELPDVTGRVSRVLGAYTTTSLSIPIPVGGPAAIGAVAVEATQPGVTMVVAVVNDVPEWAGAVISRRGGTDGRLDLSCATLEAYLDRRYVGAHEWIQEDEAVIAAGLIADAQVDGIGLAVDAPLTGVLRDRTYTSDADATVYSRLRELMAVEGGPEWTIDLDWVDSTRTAVSKILRLRTRIGAEASKPPVWTSGWSSQGASDARYTLVEDYSDRRGANHVIATSSGEGDARPESTPAVDILAGWPRYEYRYTPSTSITDTDTLDAHAVAELALRRDGALTWQIDARWDAYPRLGVDWRLGDDVGWELRGHRHPDGTTGSGRVIGWELDMQAGRVRPVLWSPGGS</sequence>
<accession>A0A1C6SQP1</accession>
<dbReference type="SUPFAM" id="SSF56300">
    <property type="entry name" value="Metallo-dependent phosphatases"/>
    <property type="match status" value="1"/>
</dbReference>
<evidence type="ECO:0000313" key="3">
    <source>
        <dbReference type="EMBL" id="SCL31914.1"/>
    </source>
</evidence>
<dbReference type="Pfam" id="PF09423">
    <property type="entry name" value="PhoD"/>
    <property type="match status" value="1"/>
</dbReference>
<proteinExistence type="predicted"/>
<evidence type="ECO:0000313" key="4">
    <source>
        <dbReference type="Proteomes" id="UP000199699"/>
    </source>
</evidence>
<dbReference type="InterPro" id="IPR038607">
    <property type="entry name" value="PhoD-like_sf"/>
</dbReference>
<feature type="domain" description="PhoD-like phosphatase metallophosphatase" evidence="2">
    <location>
        <begin position="126"/>
        <end position="337"/>
    </location>
</feature>
<evidence type="ECO:0000259" key="2">
    <source>
        <dbReference type="Pfam" id="PF09423"/>
    </source>
</evidence>
<name>A0A1C6SQP1_9ACTN</name>
<dbReference type="EMBL" id="FMHT01000003">
    <property type="protein sequence ID" value="SCL31914.1"/>
    <property type="molecule type" value="Genomic_DNA"/>
</dbReference>
<protein>
    <submittedName>
        <fullName evidence="3">Phosphodiesterase/alkaline phosphatase D</fullName>
    </submittedName>
</protein>
<dbReference type="Gene3D" id="3.60.21.70">
    <property type="entry name" value="PhoD-like phosphatase"/>
    <property type="match status" value="1"/>
</dbReference>
<dbReference type="RefSeq" id="WP_091086084.1">
    <property type="nucleotide sequence ID" value="NZ_FMHT01000003.1"/>
</dbReference>
<dbReference type="InterPro" id="IPR029052">
    <property type="entry name" value="Metallo-depent_PP-like"/>
</dbReference>
<feature type="region of interest" description="Disordered" evidence="1">
    <location>
        <begin position="416"/>
        <end position="439"/>
    </location>
</feature>
<feature type="compositionally biased region" description="Pro residues" evidence="1">
    <location>
        <begin position="421"/>
        <end position="436"/>
    </location>
</feature>
<dbReference type="STRING" id="145857.GA0070616_4356"/>
<organism evidence="3 4">
    <name type="scientific">Micromonospora nigra</name>
    <dbReference type="NCBI Taxonomy" id="145857"/>
    <lineage>
        <taxon>Bacteria</taxon>
        <taxon>Bacillati</taxon>
        <taxon>Actinomycetota</taxon>
        <taxon>Actinomycetes</taxon>
        <taxon>Micromonosporales</taxon>
        <taxon>Micromonosporaceae</taxon>
        <taxon>Micromonospora</taxon>
    </lineage>
</organism>
<dbReference type="InterPro" id="IPR018946">
    <property type="entry name" value="PhoD-like_MPP"/>
</dbReference>
<reference evidence="3 4" key="1">
    <citation type="submission" date="2016-06" db="EMBL/GenBank/DDBJ databases">
        <authorList>
            <person name="Kjaerup R.B."/>
            <person name="Dalgaard T.S."/>
            <person name="Juul-Madsen H.R."/>
        </authorList>
    </citation>
    <scope>NUCLEOTIDE SEQUENCE [LARGE SCALE GENOMIC DNA]</scope>
    <source>
        <strain evidence="3 4">DSM 43818</strain>
    </source>
</reference>
<dbReference type="AlphaFoldDB" id="A0A1C6SQP1"/>